<gene>
    <name evidence="1" type="ORF">O6B92_05980</name>
</gene>
<dbReference type="EMBL" id="JAPXGP010000004">
    <property type="protein sequence ID" value="MCZ6161881.1"/>
    <property type="molecule type" value="Genomic_DNA"/>
</dbReference>
<organism evidence="1 2">
    <name type="scientific">Campylobacter ureolyticus</name>
    <dbReference type="NCBI Taxonomy" id="827"/>
    <lineage>
        <taxon>Bacteria</taxon>
        <taxon>Pseudomonadati</taxon>
        <taxon>Campylobacterota</taxon>
        <taxon>Epsilonproteobacteria</taxon>
        <taxon>Campylobacterales</taxon>
        <taxon>Campylobacteraceae</taxon>
        <taxon>Campylobacter</taxon>
    </lineage>
</organism>
<dbReference type="Proteomes" id="UP001075461">
    <property type="component" value="Unassembled WGS sequence"/>
</dbReference>
<evidence type="ECO:0000313" key="2">
    <source>
        <dbReference type="Proteomes" id="UP001075461"/>
    </source>
</evidence>
<comment type="caution">
    <text evidence="1">The sequence shown here is derived from an EMBL/GenBank/DDBJ whole genome shotgun (WGS) entry which is preliminary data.</text>
</comment>
<name>A0A9Q4KKQ4_9BACT</name>
<evidence type="ECO:0000313" key="1">
    <source>
        <dbReference type="EMBL" id="MCZ6161881.1"/>
    </source>
</evidence>
<dbReference type="AlphaFoldDB" id="A0A9Q4KKQ4"/>
<reference evidence="1" key="1">
    <citation type="submission" date="2022-12" db="EMBL/GenBank/DDBJ databases">
        <title>Species Delineation and Comparative Genomics within the Campylobacter ureolyticus Complex.</title>
        <authorList>
            <person name="Maki J."/>
            <person name="Howard M."/>
            <person name="Connelly S."/>
            <person name="Hardy D.J."/>
            <person name="Cameron A."/>
        </authorList>
    </citation>
    <scope>NUCLEOTIDE SEQUENCE</scope>
    <source>
        <strain evidence="1">URMC_786</strain>
    </source>
</reference>
<dbReference type="RefSeq" id="WP_269480204.1">
    <property type="nucleotide sequence ID" value="NZ_JAPXGP010000004.1"/>
</dbReference>
<sequence length="82" mass="9584">MNEKYNTVHLSQSALNAINEEVRGSGGFQTLMRKLQQKQLNGTELHYSDDDLEKIKRYAKEYNNGGYQNKFKEILKCIEKNK</sequence>
<proteinExistence type="predicted"/>
<accession>A0A9Q4KKQ4</accession>
<protein>
    <submittedName>
        <fullName evidence="1">Uncharacterized protein</fullName>
    </submittedName>
</protein>